<dbReference type="Proteomes" id="UP000808337">
    <property type="component" value="Unassembled WGS sequence"/>
</dbReference>
<proteinExistence type="predicted"/>
<organism evidence="1 2">
    <name type="scientific">Candidatus Opimibacter skivensis</name>
    <dbReference type="NCBI Taxonomy" id="2982028"/>
    <lineage>
        <taxon>Bacteria</taxon>
        <taxon>Pseudomonadati</taxon>
        <taxon>Bacteroidota</taxon>
        <taxon>Saprospiria</taxon>
        <taxon>Saprospirales</taxon>
        <taxon>Saprospiraceae</taxon>
        <taxon>Candidatus Opimibacter</taxon>
    </lineage>
</organism>
<sequence length="74" mass="8517">MEYTDDILIFKTNVKSAPDQLRLKELFDSIPSINNWNVDADDIDCVLRIVTRQVQADDIIKLLTATGYQCQELE</sequence>
<evidence type="ECO:0000313" key="2">
    <source>
        <dbReference type="Proteomes" id="UP000808337"/>
    </source>
</evidence>
<accession>A0A9D7SY12</accession>
<name>A0A9D7SY12_9BACT</name>
<reference evidence="1 2" key="1">
    <citation type="submission" date="2020-10" db="EMBL/GenBank/DDBJ databases">
        <title>Connecting structure to function with the recovery of over 1000 high-quality activated sludge metagenome-assembled genomes encoding full-length rRNA genes using long-read sequencing.</title>
        <authorList>
            <person name="Singleton C.M."/>
            <person name="Petriglieri F."/>
            <person name="Kristensen J.M."/>
            <person name="Kirkegaard R.H."/>
            <person name="Michaelsen T.Y."/>
            <person name="Andersen M.H."/>
            <person name="Karst S.M."/>
            <person name="Dueholm M.S."/>
            <person name="Nielsen P.H."/>
            <person name="Albertsen M."/>
        </authorList>
    </citation>
    <scope>NUCLEOTIDE SEQUENCE [LARGE SCALE GENOMIC DNA]</scope>
    <source>
        <strain evidence="1">Ribe_18-Q3-R11-54_MAXAC.273</strain>
    </source>
</reference>
<evidence type="ECO:0000313" key="1">
    <source>
        <dbReference type="EMBL" id="MBK9985338.1"/>
    </source>
</evidence>
<dbReference type="AlphaFoldDB" id="A0A9D7SY12"/>
<gene>
    <name evidence="1" type="ORF">IPP15_23865</name>
</gene>
<dbReference type="EMBL" id="JADKGY010000035">
    <property type="protein sequence ID" value="MBK9985338.1"/>
    <property type="molecule type" value="Genomic_DNA"/>
</dbReference>
<comment type="caution">
    <text evidence="1">The sequence shown here is derived from an EMBL/GenBank/DDBJ whole genome shotgun (WGS) entry which is preliminary data.</text>
</comment>
<protein>
    <submittedName>
        <fullName evidence="1">Uncharacterized protein</fullName>
    </submittedName>
</protein>